<evidence type="ECO:0000313" key="3">
    <source>
        <dbReference type="EMBL" id="EHO40597.1"/>
    </source>
</evidence>
<dbReference type="HOGENOM" id="CLU_668694_0_0_0"/>
<dbReference type="EMBL" id="CP018099">
    <property type="protein sequence ID" value="APF20950.1"/>
    <property type="molecule type" value="Genomic_DNA"/>
</dbReference>
<dbReference type="RefSeq" id="WP_006927623.1">
    <property type="nucleotide sequence ID" value="NZ_CM001402.1"/>
</dbReference>
<organism evidence="3 4">
    <name type="scientific">Caldithrix abyssi DSM 13497</name>
    <dbReference type="NCBI Taxonomy" id="880073"/>
    <lineage>
        <taxon>Bacteria</taxon>
        <taxon>Pseudomonadati</taxon>
        <taxon>Calditrichota</taxon>
        <taxon>Calditrichia</taxon>
        <taxon>Calditrichales</taxon>
        <taxon>Calditrichaceae</taxon>
        <taxon>Caldithrix</taxon>
    </lineage>
</organism>
<dbReference type="SMART" id="SM00028">
    <property type="entry name" value="TPR"/>
    <property type="match status" value="6"/>
</dbReference>
<keyword evidence="1" id="KW-0802">TPR repeat</keyword>
<dbReference type="STRING" id="880073.Cabys_4205"/>
<evidence type="ECO:0000313" key="4">
    <source>
        <dbReference type="Proteomes" id="UP000004671"/>
    </source>
</evidence>
<dbReference type="PANTHER" id="PTHR12558">
    <property type="entry name" value="CELL DIVISION CYCLE 16,23,27"/>
    <property type="match status" value="1"/>
</dbReference>
<dbReference type="SUPFAM" id="SSF48452">
    <property type="entry name" value="TPR-like"/>
    <property type="match status" value="2"/>
</dbReference>
<feature type="repeat" description="TPR" evidence="1">
    <location>
        <begin position="268"/>
        <end position="301"/>
    </location>
</feature>
<evidence type="ECO:0000313" key="2">
    <source>
        <dbReference type="EMBL" id="APF20950.1"/>
    </source>
</evidence>
<dbReference type="EMBL" id="CM001402">
    <property type="protein sequence ID" value="EHO40597.1"/>
    <property type="molecule type" value="Genomic_DNA"/>
</dbReference>
<dbReference type="Pfam" id="PF13432">
    <property type="entry name" value="TPR_16"/>
    <property type="match status" value="1"/>
</dbReference>
<dbReference type="InterPro" id="IPR011990">
    <property type="entry name" value="TPR-like_helical_dom_sf"/>
</dbReference>
<name>H1XV91_CALAY</name>
<keyword evidence="4" id="KW-1185">Reference proteome</keyword>
<dbReference type="PANTHER" id="PTHR12558:SF13">
    <property type="entry name" value="CELL DIVISION CYCLE PROTEIN 27 HOMOLOG"/>
    <property type="match status" value="1"/>
</dbReference>
<evidence type="ECO:0000313" key="5">
    <source>
        <dbReference type="Proteomes" id="UP000183868"/>
    </source>
</evidence>
<reference evidence="2 5" key="2">
    <citation type="submission" date="2016-11" db="EMBL/GenBank/DDBJ databases">
        <title>Genomic analysis of Caldithrix abyssi and proposal of a novel bacterial phylum Caldithrichaeota.</title>
        <authorList>
            <person name="Kublanov I."/>
            <person name="Sigalova O."/>
            <person name="Gavrilov S."/>
            <person name="Lebedinsky A."/>
            <person name="Ivanova N."/>
            <person name="Daum C."/>
            <person name="Reddy T."/>
            <person name="Klenk H.P."/>
            <person name="Goker M."/>
            <person name="Reva O."/>
            <person name="Miroshnichenko M."/>
            <person name="Kyprides N."/>
            <person name="Woyke T."/>
            <person name="Gelfand M."/>
        </authorList>
    </citation>
    <scope>NUCLEOTIDE SEQUENCE [LARGE SCALE GENOMIC DNA]</scope>
    <source>
        <strain evidence="2 5">LF13</strain>
    </source>
</reference>
<dbReference type="PaxDb" id="880073-Calab_0963"/>
<evidence type="ECO:0000256" key="1">
    <source>
        <dbReference type="PROSITE-ProRule" id="PRU00339"/>
    </source>
</evidence>
<gene>
    <name evidence="2" type="ORF">Cabys_4205</name>
    <name evidence="3" type="ORF">Calab_0963</name>
</gene>
<accession>H1XV91</accession>
<reference evidence="3 4" key="1">
    <citation type="submission" date="2011-09" db="EMBL/GenBank/DDBJ databases">
        <title>The permanent draft genome of Caldithrix abyssi DSM 13497.</title>
        <authorList>
            <consortium name="US DOE Joint Genome Institute (JGI-PGF)"/>
            <person name="Lucas S."/>
            <person name="Han J."/>
            <person name="Lapidus A."/>
            <person name="Bruce D."/>
            <person name="Goodwin L."/>
            <person name="Pitluck S."/>
            <person name="Peters L."/>
            <person name="Kyrpides N."/>
            <person name="Mavromatis K."/>
            <person name="Ivanova N."/>
            <person name="Mikhailova N."/>
            <person name="Chertkov O."/>
            <person name="Detter J.C."/>
            <person name="Tapia R."/>
            <person name="Han C."/>
            <person name="Land M."/>
            <person name="Hauser L."/>
            <person name="Markowitz V."/>
            <person name="Cheng J.-F."/>
            <person name="Hugenholtz P."/>
            <person name="Woyke T."/>
            <person name="Wu D."/>
            <person name="Spring S."/>
            <person name="Brambilla E."/>
            <person name="Klenk H.-P."/>
            <person name="Eisen J.A."/>
        </authorList>
    </citation>
    <scope>NUCLEOTIDE SEQUENCE [LARGE SCALE GENOMIC DNA]</scope>
    <source>
        <strain evidence="3 4">DSM 13497</strain>
    </source>
</reference>
<sequence precursor="true">MRAINNLMRLVLPLILIMGFAFNGYAQDLLLEEEEQPQEENNCIPENLTTPWDSLANKPLNQDIRLVYNFGYEYFKNQSYKEALPYLWKVYLHDSSKYARAAVRKIADIYYLRGNVDSTLIICYRGLQQFPDMIRLHYYAGALQNRLGKFRCAIPHFEKLVESDSNNVNYVKTLAFLYFKADDERAVKYQERVTQLEPDNLEESERYAQYMNHFYGEGADLKIRKEAYLKDPENVDLAYKYAKVAVNSGAYEDAIEPISKVIEKKPTKAAYLLRAEAYESLNKNFKAINDYKAILKMDPKDVDIMLRISVNYRLENEFSKAEYWIKKALATKPGYGLAYITLGELYEAAVPYCQQQLKRKKTAYEDKLVYQKAYEAYKKAEKDPAFRSKARKKQEIIKPFIPTQEDVFMHKHDKIHSPCYQWIID</sequence>
<dbReference type="InParanoid" id="H1XV91"/>
<dbReference type="KEGG" id="caby:Cabys_4205"/>
<dbReference type="PROSITE" id="PS50005">
    <property type="entry name" value="TPR"/>
    <property type="match status" value="1"/>
</dbReference>
<dbReference type="eggNOG" id="COG0457">
    <property type="taxonomic scope" value="Bacteria"/>
</dbReference>
<dbReference type="AlphaFoldDB" id="H1XV91"/>
<protein>
    <submittedName>
        <fullName evidence="3">Tetratricopeptide TPR_1 repeat-containing protein</fullName>
    </submittedName>
    <submittedName>
        <fullName evidence="2">Tetratricopeptide repeat-containing protein</fullName>
    </submittedName>
</protein>
<dbReference type="Gene3D" id="1.25.40.10">
    <property type="entry name" value="Tetratricopeptide repeat domain"/>
    <property type="match status" value="3"/>
</dbReference>
<proteinExistence type="predicted"/>
<dbReference type="InterPro" id="IPR019734">
    <property type="entry name" value="TPR_rpt"/>
</dbReference>
<dbReference type="Proteomes" id="UP000183868">
    <property type="component" value="Chromosome"/>
</dbReference>
<dbReference type="Proteomes" id="UP000004671">
    <property type="component" value="Chromosome"/>
</dbReference>